<dbReference type="RefSeq" id="WP_161967860.1">
    <property type="nucleotide sequence ID" value="NZ_NIDE01000014.1"/>
</dbReference>
<dbReference type="GO" id="GO:0008476">
    <property type="term" value="F:protein-tyrosine sulfotransferase activity"/>
    <property type="evidence" value="ECO:0007669"/>
    <property type="project" value="InterPro"/>
</dbReference>
<keyword evidence="3" id="KW-1185">Reference proteome</keyword>
<sequence length="293" mass="32283">MDFNSALATGDTNPSLRAAKGERLVFVGGAPRSGTTLFQLILDSHPRVFGGPEFDCLPNIAHAWRRVVDALDAGRITAFCTRDQIDTCFGTLVENLLLPAADARGADVLCEKTPFNVLVFSFLLEMLPRSRGVHVVRDPRAVVSSMLAVGARSRAKGAPTPDFVETVGAAVRFTRQCLDSGFAAAERFPDRLLTIQYESLVADPANEIKRVCGFLGVEFDDRMLAPDRQPHLDLDAILVTNDGTWVDPTLDLQGIARTRTAAWERDLTRDQIGLVCEEFRGHPLLRRLGYRFD</sequence>
<dbReference type="OrthoDB" id="9777890at2"/>
<organism evidence="2 3">
    <name type="scientific">Fimbriiglobus ruber</name>
    <dbReference type="NCBI Taxonomy" id="1908690"/>
    <lineage>
        <taxon>Bacteria</taxon>
        <taxon>Pseudomonadati</taxon>
        <taxon>Planctomycetota</taxon>
        <taxon>Planctomycetia</taxon>
        <taxon>Gemmatales</taxon>
        <taxon>Gemmataceae</taxon>
        <taxon>Fimbriiglobus</taxon>
    </lineage>
</organism>
<dbReference type="InterPro" id="IPR027417">
    <property type="entry name" value="P-loop_NTPase"/>
</dbReference>
<dbReference type="PANTHER" id="PTHR12788:SF10">
    <property type="entry name" value="PROTEIN-TYROSINE SULFOTRANSFERASE"/>
    <property type="match status" value="1"/>
</dbReference>
<comment type="caution">
    <text evidence="2">The sequence shown here is derived from an EMBL/GenBank/DDBJ whole genome shotgun (WGS) entry which is preliminary data.</text>
</comment>
<dbReference type="Proteomes" id="UP000214646">
    <property type="component" value="Unassembled WGS sequence"/>
</dbReference>
<accession>A0A225DQC5</accession>
<keyword evidence="1" id="KW-0808">Transferase</keyword>
<dbReference type="Gene3D" id="3.40.50.300">
    <property type="entry name" value="P-loop containing nucleotide triphosphate hydrolases"/>
    <property type="match status" value="1"/>
</dbReference>
<gene>
    <name evidence="2" type="ORF">FRUB_07685</name>
</gene>
<evidence type="ECO:0000256" key="1">
    <source>
        <dbReference type="ARBA" id="ARBA00022679"/>
    </source>
</evidence>
<dbReference type="InterPro" id="IPR026634">
    <property type="entry name" value="TPST-like"/>
</dbReference>
<evidence type="ECO:0000313" key="3">
    <source>
        <dbReference type="Proteomes" id="UP000214646"/>
    </source>
</evidence>
<evidence type="ECO:0008006" key="4">
    <source>
        <dbReference type="Google" id="ProtNLM"/>
    </source>
</evidence>
<evidence type="ECO:0000313" key="2">
    <source>
        <dbReference type="EMBL" id="OWK38565.1"/>
    </source>
</evidence>
<reference evidence="3" key="1">
    <citation type="submission" date="2017-06" db="EMBL/GenBank/DDBJ databases">
        <title>Genome analysis of Fimbriiglobus ruber SP5, the first member of the order Planctomycetales with confirmed chitinolytic capability.</title>
        <authorList>
            <person name="Ravin N.V."/>
            <person name="Rakitin A.L."/>
            <person name="Ivanova A.A."/>
            <person name="Beletsky A.V."/>
            <person name="Kulichevskaya I.S."/>
            <person name="Mardanov A.V."/>
            <person name="Dedysh S.N."/>
        </authorList>
    </citation>
    <scope>NUCLEOTIDE SEQUENCE [LARGE SCALE GENOMIC DNA]</scope>
    <source>
        <strain evidence="3">SP5</strain>
    </source>
</reference>
<dbReference type="AlphaFoldDB" id="A0A225DQC5"/>
<proteinExistence type="predicted"/>
<dbReference type="PANTHER" id="PTHR12788">
    <property type="entry name" value="PROTEIN-TYROSINE SULFOTRANSFERASE 2"/>
    <property type="match status" value="1"/>
</dbReference>
<name>A0A225DQC5_9BACT</name>
<dbReference type="Pfam" id="PF13469">
    <property type="entry name" value="Sulfotransfer_3"/>
    <property type="match status" value="1"/>
</dbReference>
<dbReference type="EMBL" id="NIDE01000014">
    <property type="protein sequence ID" value="OWK38565.1"/>
    <property type="molecule type" value="Genomic_DNA"/>
</dbReference>
<protein>
    <recommendedName>
        <fullName evidence="4">Sulfotransferase</fullName>
    </recommendedName>
</protein>
<dbReference type="SUPFAM" id="SSF52540">
    <property type="entry name" value="P-loop containing nucleoside triphosphate hydrolases"/>
    <property type="match status" value="1"/>
</dbReference>